<gene>
    <name evidence="2" type="ORF">GEOBRER4_n0088</name>
</gene>
<dbReference type="Pfam" id="PF02607">
    <property type="entry name" value="B12-binding_2"/>
    <property type="match status" value="1"/>
</dbReference>
<dbReference type="Proteomes" id="UP000515472">
    <property type="component" value="Chromosome"/>
</dbReference>
<dbReference type="AlphaFoldDB" id="A0A6S6M215"/>
<keyword evidence="2" id="KW-0808">Transferase</keyword>
<organism evidence="2 3">
    <name type="scientific">Citrifermentans bremense</name>
    <dbReference type="NCBI Taxonomy" id="60035"/>
    <lineage>
        <taxon>Bacteria</taxon>
        <taxon>Pseudomonadati</taxon>
        <taxon>Thermodesulfobacteriota</taxon>
        <taxon>Desulfuromonadia</taxon>
        <taxon>Geobacterales</taxon>
        <taxon>Geobacteraceae</taxon>
        <taxon>Citrifermentans</taxon>
    </lineage>
</organism>
<keyword evidence="2" id="KW-0489">Methyltransferase</keyword>
<accession>A0A6S6M215</accession>
<dbReference type="GO" id="GO:0005829">
    <property type="term" value="C:cytosol"/>
    <property type="evidence" value="ECO:0007669"/>
    <property type="project" value="TreeGrafter"/>
</dbReference>
<name>A0A6S6M215_9BACT</name>
<keyword evidence="3" id="KW-1185">Reference proteome</keyword>
<dbReference type="SUPFAM" id="SSF52242">
    <property type="entry name" value="Cobalamin (vitamin B12)-binding domain"/>
    <property type="match status" value="1"/>
</dbReference>
<dbReference type="InterPro" id="IPR036724">
    <property type="entry name" value="Cobalamin-bd_sf"/>
</dbReference>
<dbReference type="KEGG" id="gbn:GEOBRER4_00850"/>
<dbReference type="PROSITE" id="PS51332">
    <property type="entry name" value="B12_BINDING"/>
    <property type="match status" value="1"/>
</dbReference>
<dbReference type="Gene3D" id="1.10.1240.10">
    <property type="entry name" value="Methionine synthase domain"/>
    <property type="match status" value="1"/>
</dbReference>
<proteinExistence type="predicted"/>
<dbReference type="GO" id="GO:0046872">
    <property type="term" value="F:metal ion binding"/>
    <property type="evidence" value="ECO:0007669"/>
    <property type="project" value="InterPro"/>
</dbReference>
<dbReference type="GO" id="GO:0031419">
    <property type="term" value="F:cobalamin binding"/>
    <property type="evidence" value="ECO:0007669"/>
    <property type="project" value="InterPro"/>
</dbReference>
<evidence type="ECO:0000313" key="3">
    <source>
        <dbReference type="Proteomes" id="UP000515472"/>
    </source>
</evidence>
<feature type="domain" description="B12-binding" evidence="1">
    <location>
        <begin position="94"/>
        <end position="225"/>
    </location>
</feature>
<sequence>MTESLVQYTLEAYLKSLFDTDKATALRIVQEALDNGLTPESVIFDVVVPGMEQMIGGMISDNLVTLSQHFLASQIAEEVTDRLIPLFASAPAIQGTVVIGTSFGDFHGLGKKIVTGCLRARMFKITDLGINVAPERFVEAALETGAEVIGVSSMMVHTATSDRGPKKVRQLLRDQGLEQKIRLIVGGAPYRFHENLYREVGADAWADTAANAPAAIAALVKEVRQ</sequence>
<dbReference type="InterPro" id="IPR003759">
    <property type="entry name" value="Cbl-bd_cap"/>
</dbReference>
<dbReference type="PANTHER" id="PTHR45833">
    <property type="entry name" value="METHIONINE SYNTHASE"/>
    <property type="match status" value="1"/>
</dbReference>
<dbReference type="InterPro" id="IPR006158">
    <property type="entry name" value="Cobalamin-bd"/>
</dbReference>
<evidence type="ECO:0000259" key="1">
    <source>
        <dbReference type="PROSITE" id="PS51332"/>
    </source>
</evidence>
<dbReference type="SUPFAM" id="SSF47644">
    <property type="entry name" value="Methionine synthase domain"/>
    <property type="match status" value="1"/>
</dbReference>
<dbReference type="InterPro" id="IPR050554">
    <property type="entry name" value="Met_Synthase/Corrinoid"/>
</dbReference>
<reference evidence="2 3" key="1">
    <citation type="submission" date="2020-06" db="EMBL/GenBank/DDBJ databases">
        <title>Interaction of electrochemicaly active bacteria, Geobacter bremensis R4 on different carbon anode.</title>
        <authorList>
            <person name="Meng L."/>
            <person name="Yoshida N."/>
        </authorList>
    </citation>
    <scope>NUCLEOTIDE SEQUENCE [LARGE SCALE GENOMIC DNA]</scope>
    <source>
        <strain evidence="2 3">R4</strain>
    </source>
</reference>
<dbReference type="EMBL" id="AP023213">
    <property type="protein sequence ID" value="BCG45335.1"/>
    <property type="molecule type" value="Genomic_DNA"/>
</dbReference>
<dbReference type="Pfam" id="PF02310">
    <property type="entry name" value="B12-binding"/>
    <property type="match status" value="1"/>
</dbReference>
<dbReference type="InterPro" id="IPR036594">
    <property type="entry name" value="Meth_synthase_dom"/>
</dbReference>
<evidence type="ECO:0000313" key="2">
    <source>
        <dbReference type="EMBL" id="BCG45335.1"/>
    </source>
</evidence>
<dbReference type="Gene3D" id="3.40.50.280">
    <property type="entry name" value="Cobalamin-binding domain"/>
    <property type="match status" value="1"/>
</dbReference>
<protein>
    <submittedName>
        <fullName evidence="2">5-methyltetrahydrofolate--homocysteine methyltransferase</fullName>
    </submittedName>
</protein>
<dbReference type="GO" id="GO:0032259">
    <property type="term" value="P:methylation"/>
    <property type="evidence" value="ECO:0007669"/>
    <property type="project" value="UniProtKB-KW"/>
</dbReference>
<dbReference type="GO" id="GO:0008705">
    <property type="term" value="F:methionine synthase activity"/>
    <property type="evidence" value="ECO:0007669"/>
    <property type="project" value="TreeGrafter"/>
</dbReference>